<dbReference type="AlphaFoldDB" id="A0A5K3G1P5"/>
<accession>A0A5K3G1P5</accession>
<protein>
    <submittedName>
        <fullName evidence="1">Uncharacterized protein</fullName>
    </submittedName>
</protein>
<reference evidence="1" key="1">
    <citation type="submission" date="2019-11" db="UniProtKB">
        <authorList>
            <consortium name="WormBaseParasite"/>
        </authorList>
    </citation>
    <scope>IDENTIFICATION</scope>
</reference>
<proteinExistence type="predicted"/>
<organism evidence="1">
    <name type="scientific">Mesocestoides corti</name>
    <name type="common">Flatworm</name>
    <dbReference type="NCBI Taxonomy" id="53468"/>
    <lineage>
        <taxon>Eukaryota</taxon>
        <taxon>Metazoa</taxon>
        <taxon>Spiralia</taxon>
        <taxon>Lophotrochozoa</taxon>
        <taxon>Platyhelminthes</taxon>
        <taxon>Cestoda</taxon>
        <taxon>Eucestoda</taxon>
        <taxon>Cyclophyllidea</taxon>
        <taxon>Mesocestoididae</taxon>
        <taxon>Mesocestoides</taxon>
    </lineage>
</organism>
<sequence length="181" mass="21349">MIVNLFSAEGQRIFEQNLLKEERDFQKTIRTLPTRRRAFQDNVLKSRRSYRKRLNLGLILTSRRLRQQSIDFLRLVENNFDDLNQLSVNKILNLVELLKSLISFRLPKKGTETTKLVFADGDFLRRLEVYNQTLDIASILLDHMRRSFEVSIEGGRRPRTTQMMAGLLYLLRRLASVTCKF</sequence>
<dbReference type="WBParaSite" id="MCU_012894-RA">
    <property type="protein sequence ID" value="MCU_012894-RA"/>
    <property type="gene ID" value="MCU_012894"/>
</dbReference>
<name>A0A5K3G1P5_MESCO</name>
<evidence type="ECO:0000313" key="1">
    <source>
        <dbReference type="WBParaSite" id="MCU_012894-RA"/>
    </source>
</evidence>